<proteinExistence type="predicted"/>
<accession>A0A9D8KGQ6</accession>
<dbReference type="Proteomes" id="UP000809273">
    <property type="component" value="Unassembled WGS sequence"/>
</dbReference>
<name>A0A9D8KGQ6_9DELT</name>
<evidence type="ECO:0000313" key="1">
    <source>
        <dbReference type="EMBL" id="MBN1574163.1"/>
    </source>
</evidence>
<dbReference type="EMBL" id="JAFGIX010000069">
    <property type="protein sequence ID" value="MBN1574163.1"/>
    <property type="molecule type" value="Genomic_DNA"/>
</dbReference>
<dbReference type="SUPFAM" id="SSF55961">
    <property type="entry name" value="Bet v1-like"/>
    <property type="match status" value="1"/>
</dbReference>
<evidence type="ECO:0000313" key="2">
    <source>
        <dbReference type="Proteomes" id="UP000809273"/>
    </source>
</evidence>
<organism evidence="1 2">
    <name type="scientific">Candidatus Zymogenus saltonus</name>
    <dbReference type="NCBI Taxonomy" id="2844893"/>
    <lineage>
        <taxon>Bacteria</taxon>
        <taxon>Deltaproteobacteria</taxon>
        <taxon>Candidatus Zymogenia</taxon>
        <taxon>Candidatus Zymogeniales</taxon>
        <taxon>Candidatus Zymogenaceae</taxon>
        <taxon>Candidatus Zymogenus</taxon>
    </lineage>
</organism>
<reference evidence="1" key="1">
    <citation type="journal article" date="2021" name="Environ. Microbiol.">
        <title>Genomic characterization of three novel Desulfobacterota classes expand the metabolic and phylogenetic diversity of the phylum.</title>
        <authorList>
            <person name="Murphy C.L."/>
            <person name="Biggerstaff J."/>
            <person name="Eichhorn A."/>
            <person name="Ewing E."/>
            <person name="Shahan R."/>
            <person name="Soriano D."/>
            <person name="Stewart S."/>
            <person name="VanMol K."/>
            <person name="Walker R."/>
            <person name="Walters P."/>
            <person name="Elshahed M.S."/>
            <person name="Youssef N.H."/>
        </authorList>
    </citation>
    <scope>NUCLEOTIDE SEQUENCE</scope>
    <source>
        <strain evidence="1">Zod_Metabat.24</strain>
    </source>
</reference>
<reference evidence="1" key="2">
    <citation type="submission" date="2021-01" db="EMBL/GenBank/DDBJ databases">
        <authorList>
            <person name="Hahn C.R."/>
            <person name="Youssef N.H."/>
            <person name="Elshahed M."/>
        </authorList>
    </citation>
    <scope>NUCLEOTIDE SEQUENCE</scope>
    <source>
        <strain evidence="1">Zod_Metabat.24</strain>
    </source>
</reference>
<comment type="caution">
    <text evidence="1">The sequence shown here is derived from an EMBL/GenBank/DDBJ whole genome shotgun (WGS) entry which is preliminary data.</text>
</comment>
<gene>
    <name evidence="1" type="ORF">JW984_13280</name>
</gene>
<sequence>MKIYNVHERNFSADLEKVGALLNTLAGEDDRLWPRENWPPMELDAPVGEGVRGGHGPIRYFVTEYVPGRRATFDFIDQGLSEGLNGRHLFEVVPRRGSVLLRHIVDADCDLKKWLKWQVFIGPLHDALMEDALDNAEVELSENPKKRSRWSLWVRFLRRMLARRRRTSS</sequence>
<dbReference type="AlphaFoldDB" id="A0A9D8KGQ6"/>
<protein>
    <submittedName>
        <fullName evidence="1">SRPBCC family protein</fullName>
    </submittedName>
</protein>